<accession>A0ABR7S784</accession>
<name>A0ABR7S784_AQUAC</name>
<organism evidence="4 5">
    <name type="scientific">Aquipseudomonas alcaligenes</name>
    <name type="common">Pseudomonas alcaligenes</name>
    <dbReference type="NCBI Taxonomy" id="43263"/>
    <lineage>
        <taxon>Bacteria</taxon>
        <taxon>Pseudomonadati</taxon>
        <taxon>Pseudomonadota</taxon>
        <taxon>Gammaproteobacteria</taxon>
        <taxon>Pseudomonadales</taxon>
        <taxon>Pseudomonadaceae</taxon>
        <taxon>Aquipseudomonas</taxon>
    </lineage>
</organism>
<dbReference type="InterPro" id="IPR002656">
    <property type="entry name" value="Acyl_transf_3_dom"/>
</dbReference>
<keyword evidence="1" id="KW-0812">Transmembrane</keyword>
<keyword evidence="1" id="KW-0472">Membrane</keyword>
<feature type="transmembrane region" description="Helical" evidence="1">
    <location>
        <begin position="286"/>
        <end position="303"/>
    </location>
</feature>
<feature type="domain" description="SGNH" evidence="3">
    <location>
        <begin position="416"/>
        <end position="624"/>
    </location>
</feature>
<dbReference type="PANTHER" id="PTHR23028:SF53">
    <property type="entry name" value="ACYL_TRANSF_3 DOMAIN-CONTAINING PROTEIN"/>
    <property type="match status" value="1"/>
</dbReference>
<feature type="transmembrane region" description="Helical" evidence="1">
    <location>
        <begin position="77"/>
        <end position="96"/>
    </location>
</feature>
<evidence type="ECO:0000313" key="4">
    <source>
        <dbReference type="EMBL" id="MBC9252587.1"/>
    </source>
</evidence>
<dbReference type="Pfam" id="PF01757">
    <property type="entry name" value="Acyl_transf_3"/>
    <property type="match status" value="1"/>
</dbReference>
<feature type="transmembrane region" description="Helical" evidence="1">
    <location>
        <begin position="309"/>
        <end position="328"/>
    </location>
</feature>
<evidence type="ECO:0000259" key="2">
    <source>
        <dbReference type="Pfam" id="PF01757"/>
    </source>
</evidence>
<evidence type="ECO:0000256" key="1">
    <source>
        <dbReference type="SAM" id="Phobius"/>
    </source>
</evidence>
<feature type="transmembrane region" description="Helical" evidence="1">
    <location>
        <begin position="225"/>
        <end position="241"/>
    </location>
</feature>
<feature type="transmembrane region" description="Helical" evidence="1">
    <location>
        <begin position="349"/>
        <end position="369"/>
    </location>
</feature>
<evidence type="ECO:0008006" key="6">
    <source>
        <dbReference type="Google" id="ProtNLM"/>
    </source>
</evidence>
<protein>
    <recommendedName>
        <fullName evidence="6">Acyltransferase</fullName>
    </recommendedName>
</protein>
<feature type="transmembrane region" description="Helical" evidence="1">
    <location>
        <begin position="36"/>
        <end position="56"/>
    </location>
</feature>
<dbReference type="EMBL" id="LZEU01000001">
    <property type="protein sequence ID" value="MBC9252587.1"/>
    <property type="molecule type" value="Genomic_DNA"/>
</dbReference>
<gene>
    <name evidence="4" type="ORF">A9179_20170</name>
</gene>
<dbReference type="InterPro" id="IPR050879">
    <property type="entry name" value="Acyltransferase_3"/>
</dbReference>
<evidence type="ECO:0000259" key="3">
    <source>
        <dbReference type="Pfam" id="PF19040"/>
    </source>
</evidence>
<dbReference type="Proteomes" id="UP000744555">
    <property type="component" value="Unassembled WGS sequence"/>
</dbReference>
<feature type="domain" description="Acyltransferase 3" evidence="2">
    <location>
        <begin position="12"/>
        <end position="327"/>
    </location>
</feature>
<feature type="transmembrane region" description="Helical" evidence="1">
    <location>
        <begin position="193"/>
        <end position="213"/>
    </location>
</feature>
<feature type="transmembrane region" description="Helical" evidence="1">
    <location>
        <begin position="171"/>
        <end position="187"/>
    </location>
</feature>
<evidence type="ECO:0000313" key="5">
    <source>
        <dbReference type="Proteomes" id="UP000744555"/>
    </source>
</evidence>
<dbReference type="InterPro" id="IPR043968">
    <property type="entry name" value="SGNH"/>
</dbReference>
<comment type="caution">
    <text evidence="4">The sequence shown here is derived from an EMBL/GenBank/DDBJ whole genome shotgun (WGS) entry which is preliminary data.</text>
</comment>
<reference evidence="4 5" key="1">
    <citation type="submission" date="2016-06" db="EMBL/GenBank/DDBJ databases">
        <authorList>
            <person name="Ramos C."/>
            <person name="Pintado A."/>
            <person name="Crespo-Gomez J.I."/>
        </authorList>
    </citation>
    <scope>NUCLEOTIDE SEQUENCE [LARGE SCALE GENOMIC DNA]</scope>
    <source>
        <strain evidence="4 5">AVO110</strain>
    </source>
</reference>
<keyword evidence="5" id="KW-1185">Reference proteome</keyword>
<feature type="transmembrane region" description="Helical" evidence="1">
    <location>
        <begin position="247"/>
        <end position="265"/>
    </location>
</feature>
<dbReference type="RefSeq" id="WP_187808041.1">
    <property type="nucleotide sequence ID" value="NZ_LZEU01000001.1"/>
</dbReference>
<proteinExistence type="predicted"/>
<keyword evidence="1" id="KW-1133">Transmembrane helix</keyword>
<sequence length="638" mass="72427">MHIQARKFIPPIESLRALAVSLVVLFHLEIDLFKGGFIGVDIFFVISGFLITRNLAEEINAGKFSFYRFYTRRAARLLPALFTATLITLAGAYLILAPADLENLGHSAIYAVLSLSNIFFLLDSGYFDINSQLKPLLHTWSLSVEEQFYLLWPLFVFLTVRRLGHNGLKNTVLIVGGLSLLAALYYANRQPEAVFFLTPFRAYQFALGAIVALLPVPRPGNTQRLVSLASIFFILLLAYFITHSSRYLISAVAPAVCTSTFIWACQSSTNSQSFFTRLTQWIGRRSYSIYLVHWPLIVLWKIATDYSLSIADTGVLLTLTIVGGALLHESVEKKFRFHSGRSSHFKANTLAMTFASMLAICFIGAHYWGMDGLKSRVPQEMQIFSKGLDKEWESRQTALRTGRCNLPPNTFTYKTYDADYCSNPPKGKRSYLIIGDSFASDAYLVFSKAYPDIYFGQLTLPGCLLQLPKRFENQKQAECIHLYQLALDNLVNNPNYTGIILSSNWAHGHYYKIEDFYSFFKTKKLDIYLIGQRIRFHNSLPSILSSSTSMKLGIERANHLIREHEFMVNENIRKKIDGKLNFVDFIKLQCPDQCSIVDSNNQMLYLDDSHLSMAGAQLIASRIKEQFPNIEDLKTLTR</sequence>
<dbReference type="Pfam" id="PF19040">
    <property type="entry name" value="SGNH"/>
    <property type="match status" value="1"/>
</dbReference>
<dbReference type="PANTHER" id="PTHR23028">
    <property type="entry name" value="ACETYLTRANSFERASE"/>
    <property type="match status" value="1"/>
</dbReference>